<organism evidence="1 2">
    <name type="scientific">Paenibacillus foliorum</name>
    <dbReference type="NCBI Taxonomy" id="2654974"/>
    <lineage>
        <taxon>Bacteria</taxon>
        <taxon>Bacillati</taxon>
        <taxon>Bacillota</taxon>
        <taxon>Bacilli</taxon>
        <taxon>Bacillales</taxon>
        <taxon>Paenibacillaceae</taxon>
        <taxon>Paenibacillus</taxon>
    </lineage>
</organism>
<evidence type="ECO:0000313" key="1">
    <source>
        <dbReference type="EMBL" id="NOU91892.1"/>
    </source>
</evidence>
<gene>
    <name evidence="1" type="ORF">GC093_01385</name>
</gene>
<proteinExistence type="predicted"/>
<reference evidence="1" key="1">
    <citation type="submission" date="2019-10" db="EMBL/GenBank/DDBJ databases">
        <title>Description of Paenibacillus glebae sp. nov.</title>
        <authorList>
            <person name="Carlier A."/>
            <person name="Qi S."/>
        </authorList>
    </citation>
    <scope>NUCLEOTIDE SEQUENCE</scope>
    <source>
        <strain evidence="1">LMG 31456</strain>
    </source>
</reference>
<dbReference type="EMBL" id="WHOD01000005">
    <property type="protein sequence ID" value="NOU91892.1"/>
    <property type="molecule type" value="Genomic_DNA"/>
</dbReference>
<protein>
    <submittedName>
        <fullName evidence="1">Uncharacterized protein</fullName>
    </submittedName>
</protein>
<dbReference type="RefSeq" id="WP_171650068.1">
    <property type="nucleotide sequence ID" value="NZ_WHOD01000005.1"/>
</dbReference>
<comment type="caution">
    <text evidence="1">The sequence shown here is derived from an EMBL/GenBank/DDBJ whole genome shotgun (WGS) entry which is preliminary data.</text>
</comment>
<name>A0A972GQC6_9BACL</name>
<sequence>MQKLDFMFLTMAKVFFFDLDGCIYHTDQPASEQKNYWNSSVSMEREWDLARTTLKLVTVS</sequence>
<dbReference type="Proteomes" id="UP000641588">
    <property type="component" value="Unassembled WGS sequence"/>
</dbReference>
<keyword evidence="2" id="KW-1185">Reference proteome</keyword>
<dbReference type="AlphaFoldDB" id="A0A972GQC6"/>
<accession>A0A972GQC6</accession>
<evidence type="ECO:0000313" key="2">
    <source>
        <dbReference type="Proteomes" id="UP000641588"/>
    </source>
</evidence>